<evidence type="ECO:0000259" key="8">
    <source>
        <dbReference type="Pfam" id="PF20684"/>
    </source>
</evidence>
<evidence type="ECO:0000313" key="9">
    <source>
        <dbReference type="EMBL" id="ERS98187.1"/>
    </source>
</evidence>
<feature type="transmembrane region" description="Helical" evidence="7">
    <location>
        <begin position="228"/>
        <end position="250"/>
    </location>
</feature>
<dbReference type="GO" id="GO:0016020">
    <property type="term" value="C:membrane"/>
    <property type="evidence" value="ECO:0007669"/>
    <property type="project" value="UniProtKB-SubCell"/>
</dbReference>
<evidence type="ECO:0000256" key="1">
    <source>
        <dbReference type="ARBA" id="ARBA00004141"/>
    </source>
</evidence>
<comment type="subcellular location">
    <subcellularLocation>
        <location evidence="1">Membrane</location>
        <topology evidence="1">Multi-pass membrane protein</topology>
    </subcellularLocation>
</comment>
<organism evidence="9 10">
    <name type="scientific">Sporothrix schenckii (strain ATCC 58251 / de Perez 2211183)</name>
    <name type="common">Rose-picker's disease fungus</name>
    <dbReference type="NCBI Taxonomy" id="1391915"/>
    <lineage>
        <taxon>Eukaryota</taxon>
        <taxon>Fungi</taxon>
        <taxon>Dikarya</taxon>
        <taxon>Ascomycota</taxon>
        <taxon>Pezizomycotina</taxon>
        <taxon>Sordariomycetes</taxon>
        <taxon>Sordariomycetidae</taxon>
        <taxon>Ophiostomatales</taxon>
        <taxon>Ophiostomataceae</taxon>
        <taxon>Sporothrix</taxon>
    </lineage>
</organism>
<evidence type="ECO:0000256" key="4">
    <source>
        <dbReference type="ARBA" id="ARBA00023136"/>
    </source>
</evidence>
<feature type="region of interest" description="Disordered" evidence="6">
    <location>
        <begin position="340"/>
        <end position="364"/>
    </location>
</feature>
<feature type="transmembrane region" description="Helical" evidence="7">
    <location>
        <begin position="118"/>
        <end position="138"/>
    </location>
</feature>
<feature type="compositionally biased region" description="Low complexity" evidence="6">
    <location>
        <begin position="376"/>
        <end position="386"/>
    </location>
</feature>
<comment type="similarity">
    <text evidence="5">Belongs to the SAT4 family.</text>
</comment>
<proteinExistence type="inferred from homology"/>
<feature type="region of interest" description="Disordered" evidence="6">
    <location>
        <begin position="376"/>
        <end position="438"/>
    </location>
</feature>
<feature type="transmembrane region" description="Helical" evidence="7">
    <location>
        <begin position="66"/>
        <end position="87"/>
    </location>
</feature>
<feature type="compositionally biased region" description="Polar residues" evidence="6">
    <location>
        <begin position="387"/>
        <end position="399"/>
    </location>
</feature>
<keyword evidence="10" id="KW-1185">Reference proteome</keyword>
<evidence type="ECO:0000256" key="7">
    <source>
        <dbReference type="SAM" id="Phobius"/>
    </source>
</evidence>
<dbReference type="InterPro" id="IPR052337">
    <property type="entry name" value="SAT4-like"/>
</dbReference>
<gene>
    <name evidence="9" type="ORF">HMPREF1624_04968</name>
</gene>
<dbReference type="eggNOG" id="ENOG502S025">
    <property type="taxonomic scope" value="Eukaryota"/>
</dbReference>
<accession>U7PRG9</accession>
<protein>
    <recommendedName>
        <fullName evidence="8">Rhodopsin domain-containing protein</fullName>
    </recommendedName>
</protein>
<dbReference type="OrthoDB" id="3648173at2759"/>
<feature type="transmembrane region" description="Helical" evidence="7">
    <location>
        <begin position="34"/>
        <end position="54"/>
    </location>
</feature>
<dbReference type="AlphaFoldDB" id="U7PRG9"/>
<evidence type="ECO:0000256" key="5">
    <source>
        <dbReference type="ARBA" id="ARBA00038359"/>
    </source>
</evidence>
<evidence type="ECO:0000256" key="2">
    <source>
        <dbReference type="ARBA" id="ARBA00022692"/>
    </source>
</evidence>
<feature type="transmembrane region" description="Helical" evidence="7">
    <location>
        <begin position="150"/>
        <end position="168"/>
    </location>
</feature>
<feature type="domain" description="Rhodopsin" evidence="8">
    <location>
        <begin position="51"/>
        <end position="291"/>
    </location>
</feature>
<sequence>MSTAAAAAPAATFALVSPFGDPALLPHDSKKADIIASGVITLFLAGCFVAARFYTRMFITRTRIGASEWLVLLAWIFSFGVTIPQILETGYGMGAHVYDMAIGDINSSDSAKAGLISILFYSLSLTFSKLSMLALYLVVFPYNWVRSVSFILLAVVAVGQTWVLYVIFSACTPLEAFWDPTILGATCHPQVFWLSNQYLMIATDFMIFLLPLPVVWRLKVRPGHKVLLVFVFAMGFFVCAISVIRITLIIPLTNNPGPDFTYSGIATYYWTDVETNLAIVVASSINLKPFVSCLLPKSWLSSPDGDLAHNNINNNGHRYPMHTSLVDPIATIGSRFSRLTGRASPGEGAGAASHNIHGGHNDPIVADDTKVLSIATSSHASHNSSSYLDNDSQSTSNSHTIDEELGLPQHEAGSELKSHLQHAVHSVPSDQTLGHDRR</sequence>
<dbReference type="STRING" id="1391915.U7PRG9"/>
<evidence type="ECO:0000313" key="10">
    <source>
        <dbReference type="Proteomes" id="UP000018087"/>
    </source>
</evidence>
<keyword evidence="4 7" id="KW-0472">Membrane</keyword>
<dbReference type="EMBL" id="KI440846">
    <property type="protein sequence ID" value="ERS98187.1"/>
    <property type="molecule type" value="Genomic_DNA"/>
</dbReference>
<feature type="transmembrane region" description="Helical" evidence="7">
    <location>
        <begin position="198"/>
        <end position="216"/>
    </location>
</feature>
<keyword evidence="2 7" id="KW-0812">Transmembrane</keyword>
<evidence type="ECO:0000256" key="3">
    <source>
        <dbReference type="ARBA" id="ARBA00022989"/>
    </source>
</evidence>
<name>U7PRG9_SPOS1</name>
<dbReference type="PANTHER" id="PTHR33048">
    <property type="entry name" value="PTH11-LIKE INTEGRAL MEMBRANE PROTEIN (AFU_ORTHOLOGUE AFUA_5G11245)"/>
    <property type="match status" value="1"/>
</dbReference>
<dbReference type="PANTHER" id="PTHR33048:SF47">
    <property type="entry name" value="INTEGRAL MEMBRANE PROTEIN-RELATED"/>
    <property type="match status" value="1"/>
</dbReference>
<dbReference type="Pfam" id="PF20684">
    <property type="entry name" value="Fung_rhodopsin"/>
    <property type="match status" value="1"/>
</dbReference>
<dbReference type="Proteomes" id="UP000018087">
    <property type="component" value="Unassembled WGS sequence"/>
</dbReference>
<dbReference type="InterPro" id="IPR049326">
    <property type="entry name" value="Rhodopsin_dom_fungi"/>
</dbReference>
<dbReference type="HOGENOM" id="CLU_625805_0_0_1"/>
<keyword evidence="3 7" id="KW-1133">Transmembrane helix</keyword>
<reference evidence="10" key="1">
    <citation type="journal article" date="2014" name="Genome Announc.">
        <title>Genome sequence of the pathogenic fungus Sporothrix schenckii (ATCC 58251).</title>
        <authorList>
            <person name="Cuomo C.A."/>
            <person name="Rodriguez-Del Valle N."/>
            <person name="Perez-Sanchez L."/>
            <person name="Abouelleil A."/>
            <person name="Goldberg J."/>
            <person name="Young S."/>
            <person name="Zeng Q."/>
            <person name="Birren B.W."/>
        </authorList>
    </citation>
    <scope>NUCLEOTIDE SEQUENCE [LARGE SCALE GENOMIC DNA]</scope>
    <source>
        <strain evidence="10">ATCC 58251 / de Perez 2211183</strain>
    </source>
</reference>
<evidence type="ECO:0000256" key="6">
    <source>
        <dbReference type="SAM" id="MobiDB-lite"/>
    </source>
</evidence>